<dbReference type="InterPro" id="IPR036396">
    <property type="entry name" value="Cyt_P450_sf"/>
</dbReference>
<name>A0ABZ1IE66_9PSEU</name>
<evidence type="ECO:0000313" key="8">
    <source>
        <dbReference type="EMBL" id="WSE32761.1"/>
    </source>
</evidence>
<evidence type="ECO:0000256" key="7">
    <source>
        <dbReference type="ARBA" id="ARBA00023033"/>
    </source>
</evidence>
<dbReference type="SUPFAM" id="SSF48264">
    <property type="entry name" value="Cytochrome P450"/>
    <property type="match status" value="1"/>
</dbReference>
<dbReference type="Proteomes" id="UP001330812">
    <property type="component" value="Chromosome"/>
</dbReference>
<gene>
    <name evidence="8" type="ORF">VSH64_11670</name>
</gene>
<keyword evidence="5" id="KW-0560">Oxidoreductase</keyword>
<comment type="similarity">
    <text evidence="2">Belongs to the cytochrome P450 family.</text>
</comment>
<dbReference type="InterPro" id="IPR001128">
    <property type="entry name" value="Cyt_P450"/>
</dbReference>
<evidence type="ECO:0000256" key="3">
    <source>
        <dbReference type="ARBA" id="ARBA00022617"/>
    </source>
</evidence>
<dbReference type="InterPro" id="IPR002397">
    <property type="entry name" value="Cyt_P450_B"/>
</dbReference>
<reference evidence="8 9" key="1">
    <citation type="journal article" date="2015" name="Int. J. Syst. Evol. Microbiol.">
        <title>Amycolatopsis rhabdoformis sp. nov., an actinomycete isolated from a tropical forest soil.</title>
        <authorList>
            <person name="Souza W.R."/>
            <person name="Silva R.E."/>
            <person name="Goodfellow M."/>
            <person name="Busarakam K."/>
            <person name="Figueiro F.S."/>
            <person name="Ferreira D."/>
            <person name="Rodrigues-Filho E."/>
            <person name="Moraes L.A.B."/>
            <person name="Zucchi T.D."/>
        </authorList>
    </citation>
    <scope>NUCLEOTIDE SEQUENCE [LARGE SCALE GENOMIC DNA]</scope>
    <source>
        <strain evidence="8 9">NCIMB 14900</strain>
    </source>
</reference>
<evidence type="ECO:0000256" key="6">
    <source>
        <dbReference type="ARBA" id="ARBA00023004"/>
    </source>
</evidence>
<evidence type="ECO:0000256" key="2">
    <source>
        <dbReference type="ARBA" id="ARBA00010617"/>
    </source>
</evidence>
<organism evidence="8 9">
    <name type="scientific">Amycolatopsis rhabdoformis</name>
    <dbReference type="NCBI Taxonomy" id="1448059"/>
    <lineage>
        <taxon>Bacteria</taxon>
        <taxon>Bacillati</taxon>
        <taxon>Actinomycetota</taxon>
        <taxon>Actinomycetes</taxon>
        <taxon>Pseudonocardiales</taxon>
        <taxon>Pseudonocardiaceae</taxon>
        <taxon>Amycolatopsis</taxon>
    </lineage>
</organism>
<dbReference type="RefSeq" id="WP_326835568.1">
    <property type="nucleotide sequence ID" value="NZ_CP142149.1"/>
</dbReference>
<protein>
    <submittedName>
        <fullName evidence="8">Cytochrome P450</fullName>
    </submittedName>
</protein>
<dbReference type="Pfam" id="PF00067">
    <property type="entry name" value="p450"/>
    <property type="match status" value="1"/>
</dbReference>
<keyword evidence="4" id="KW-0479">Metal-binding</keyword>
<proteinExistence type="inferred from homology"/>
<dbReference type="Gene3D" id="1.10.630.10">
    <property type="entry name" value="Cytochrome P450"/>
    <property type="match status" value="1"/>
</dbReference>
<keyword evidence="3" id="KW-0349">Heme</keyword>
<keyword evidence="9" id="KW-1185">Reference proteome</keyword>
<dbReference type="EMBL" id="CP142149">
    <property type="protein sequence ID" value="WSE32761.1"/>
    <property type="molecule type" value="Genomic_DNA"/>
</dbReference>
<dbReference type="PRINTS" id="PR00359">
    <property type="entry name" value="BP450"/>
</dbReference>
<comment type="cofactor">
    <cofactor evidence="1">
        <name>heme</name>
        <dbReference type="ChEBI" id="CHEBI:30413"/>
    </cofactor>
</comment>
<keyword evidence="7" id="KW-0503">Monooxygenase</keyword>
<evidence type="ECO:0000313" key="9">
    <source>
        <dbReference type="Proteomes" id="UP001330812"/>
    </source>
</evidence>
<dbReference type="PANTHER" id="PTHR46696:SF5">
    <property type="entry name" value="CYTOCHROME P450 BJ-1"/>
    <property type="match status" value="1"/>
</dbReference>
<evidence type="ECO:0000256" key="4">
    <source>
        <dbReference type="ARBA" id="ARBA00022723"/>
    </source>
</evidence>
<evidence type="ECO:0000256" key="1">
    <source>
        <dbReference type="ARBA" id="ARBA00001971"/>
    </source>
</evidence>
<accession>A0ABZ1IE66</accession>
<keyword evidence="6" id="KW-0408">Iron</keyword>
<sequence>METPVLKCGNLVLGELDPVLRAVRDTGPVARVRTPAGDDAWLVTRLAELRQLLLDPRLGKTHPDPAARPRYVRTPMFDLAVSGAEPAAARERHGDIRAALVPHFTGRKMRRLAGRVAVLVDEQIDEVLAAGPPADLHNDFSLPLSFRVLCDLVGVPDSGGFLALLLGAGEVDAEHTAAAALDELYAYLRRLAAGKRVSPGDDLASTLCEVIPDDDDVAGLLALASFSFLVTPSNLSAGIALLAGHPGERDRVRADPRLLDTAVEEVLRVGRVAESCVPRYAAEDIAVAGVVIRAGDLVLCDHYSTGFDDRVFPDPERFDVGRRPNPHPAFSYGLSHCIGAPLARVELRAAYAALLRRMPDLRLTVPFGEIPMLGGEQGDQVGGSIARLPMTW</sequence>
<evidence type="ECO:0000256" key="5">
    <source>
        <dbReference type="ARBA" id="ARBA00023002"/>
    </source>
</evidence>
<dbReference type="PANTHER" id="PTHR46696">
    <property type="entry name" value="P450, PUTATIVE (EUROFUNG)-RELATED"/>
    <property type="match status" value="1"/>
</dbReference>